<comment type="subunit">
    <text evidence="5">Monomer.</text>
</comment>
<dbReference type="FunFam" id="2.70.98.10:FF:000003">
    <property type="entry name" value="Aldose 1-epimerase"/>
    <property type="match status" value="1"/>
</dbReference>
<comment type="similarity">
    <text evidence="4 12">Belongs to the aldose epimerase family.</text>
</comment>
<dbReference type="PANTHER" id="PTHR10091">
    <property type="entry name" value="ALDOSE-1-EPIMERASE"/>
    <property type="match status" value="1"/>
</dbReference>
<dbReference type="PIRSF" id="PIRSF005096">
    <property type="entry name" value="GALM"/>
    <property type="match status" value="1"/>
</dbReference>
<gene>
    <name evidence="17" type="ORF">C41B8_18637</name>
</gene>
<protein>
    <recommendedName>
        <fullName evidence="7 12">Aldose 1-epimerase</fullName>
        <ecNumber evidence="6 12">5.1.3.3</ecNumber>
    </recommendedName>
</protein>
<evidence type="ECO:0000256" key="10">
    <source>
        <dbReference type="ARBA" id="ARBA00023235"/>
    </source>
</evidence>
<evidence type="ECO:0000256" key="2">
    <source>
        <dbReference type="ARBA" id="ARBA00004496"/>
    </source>
</evidence>
<evidence type="ECO:0000256" key="13">
    <source>
        <dbReference type="PIRSR" id="PIRSR005096-1"/>
    </source>
</evidence>
<dbReference type="Proteomes" id="UP000028302">
    <property type="component" value="Unassembled WGS sequence"/>
</dbReference>
<dbReference type="GO" id="GO:0033499">
    <property type="term" value="P:galactose catabolic process via UDP-galactose, Leloir pathway"/>
    <property type="evidence" value="ECO:0007669"/>
    <property type="project" value="TreeGrafter"/>
</dbReference>
<reference evidence="17 18" key="1">
    <citation type="submission" date="2013-03" db="EMBL/GenBank/DDBJ databases">
        <title>Salinisphaera hydrothermalis C41B8 Genome Sequencing.</title>
        <authorList>
            <person name="Li C."/>
            <person name="Lai Q."/>
            <person name="Shao Z."/>
        </authorList>
    </citation>
    <scope>NUCLEOTIDE SEQUENCE [LARGE SCALE GENOMIC DNA]</scope>
    <source>
        <strain evidence="17 18">C41B8</strain>
    </source>
</reference>
<keyword evidence="9" id="KW-0597">Phosphoprotein</keyword>
<comment type="subcellular location">
    <subcellularLocation>
        <location evidence="2">Cytoplasm</location>
    </subcellularLocation>
</comment>
<dbReference type="InterPro" id="IPR014718">
    <property type="entry name" value="GH-type_carb-bd"/>
</dbReference>
<evidence type="ECO:0000256" key="14">
    <source>
        <dbReference type="PIRSR" id="PIRSR005096-2"/>
    </source>
</evidence>
<dbReference type="Gene3D" id="2.70.98.10">
    <property type="match status" value="1"/>
</dbReference>
<feature type="binding site" evidence="14">
    <location>
        <position position="313"/>
    </location>
    <ligand>
        <name>beta-D-galactose</name>
        <dbReference type="ChEBI" id="CHEBI:27667"/>
    </ligand>
</feature>
<dbReference type="GO" id="GO:0005737">
    <property type="term" value="C:cytoplasm"/>
    <property type="evidence" value="ECO:0007669"/>
    <property type="project" value="UniProtKB-SubCell"/>
</dbReference>
<dbReference type="NCBIfam" id="NF008277">
    <property type="entry name" value="PRK11055.1"/>
    <property type="match status" value="1"/>
</dbReference>
<dbReference type="InterPro" id="IPR015443">
    <property type="entry name" value="Aldose_1-epimerase"/>
</dbReference>
<dbReference type="CDD" id="cd09019">
    <property type="entry name" value="galactose_mutarotase_like"/>
    <property type="match status" value="1"/>
</dbReference>
<evidence type="ECO:0000256" key="11">
    <source>
        <dbReference type="ARBA" id="ARBA00023277"/>
    </source>
</evidence>
<dbReference type="UniPathway" id="UPA00242"/>
<evidence type="ECO:0000256" key="3">
    <source>
        <dbReference type="ARBA" id="ARBA00005028"/>
    </source>
</evidence>
<dbReference type="Pfam" id="PF01263">
    <property type="entry name" value="Aldose_epim"/>
    <property type="match status" value="1"/>
</dbReference>
<organism evidence="17 18">
    <name type="scientific">Salinisphaera hydrothermalis (strain C41B8)</name>
    <dbReference type="NCBI Taxonomy" id="1304275"/>
    <lineage>
        <taxon>Bacteria</taxon>
        <taxon>Pseudomonadati</taxon>
        <taxon>Pseudomonadota</taxon>
        <taxon>Gammaproteobacteria</taxon>
        <taxon>Salinisphaerales</taxon>
        <taxon>Salinisphaeraceae</taxon>
        <taxon>Salinisphaera</taxon>
    </lineage>
</organism>
<dbReference type="InterPro" id="IPR047215">
    <property type="entry name" value="Galactose_mutarotase-like"/>
</dbReference>
<proteinExistence type="inferred from homology"/>
<sequence length="413" mass="44833">MNHDDNEEETTMTDTSTLTRSLRACGSATVLAAALAAGPALAANNNDSGDSAQSPHLAVTESDFDKTPQGKQIERYHLTNRNGMSVDIITFGARVQAIHMPDKNGKVADIALGFNNVKDYIDHKSTYFGATIGRYGNRIANGKFKLDGKTYHLPKNNGPNTLHGGTEGFDQKVWAASPIDTGNTVGVELTHFSPDGTMGFPGNLAVTVRYTLDNDNDLRIHYSAVSDKDTVINLTNHTYFNLAGAGSGTVLDQVAMINADQFTPINDTLIPTGKLESVSGTPLDFTTPKPIGQDIHADNQQLKYAEPKQGGYDFNWVLNSDGDLHKLAVRVTDPKSGRTVEMYTSEPGVQFYTSNFLDGSFKGTNGKTLGHWGGFTLEAQHYPDSPNQPNFPSTELKAGQKYTQTTVYKFLPE</sequence>
<evidence type="ECO:0000313" key="17">
    <source>
        <dbReference type="EMBL" id="KEZ75703.1"/>
    </source>
</evidence>
<feature type="binding site" evidence="15">
    <location>
        <begin position="137"/>
        <end position="138"/>
    </location>
    <ligand>
        <name>beta-D-galactose</name>
        <dbReference type="ChEBI" id="CHEBI:27667"/>
    </ligand>
</feature>
<dbReference type="STRING" id="1304275.C41B8_18637"/>
<dbReference type="GO" id="GO:0030246">
    <property type="term" value="F:carbohydrate binding"/>
    <property type="evidence" value="ECO:0007669"/>
    <property type="project" value="InterPro"/>
</dbReference>
<comment type="pathway">
    <text evidence="3 12">Carbohydrate metabolism; hexose metabolism.</text>
</comment>
<dbReference type="SUPFAM" id="SSF74650">
    <property type="entry name" value="Galactose mutarotase-like"/>
    <property type="match status" value="1"/>
</dbReference>
<dbReference type="InterPro" id="IPR018052">
    <property type="entry name" value="Ald1_epimerase_CS"/>
</dbReference>
<evidence type="ECO:0000256" key="5">
    <source>
        <dbReference type="ARBA" id="ARBA00011245"/>
    </source>
</evidence>
<dbReference type="AlphaFoldDB" id="A0A084IG69"/>
<dbReference type="PANTHER" id="PTHR10091:SF0">
    <property type="entry name" value="GALACTOSE MUTAROTASE"/>
    <property type="match status" value="1"/>
</dbReference>
<evidence type="ECO:0000256" key="4">
    <source>
        <dbReference type="ARBA" id="ARBA00006206"/>
    </source>
</evidence>
<keyword evidence="10 12" id="KW-0413">Isomerase</keyword>
<evidence type="ECO:0000256" key="1">
    <source>
        <dbReference type="ARBA" id="ARBA00001614"/>
    </source>
</evidence>
<evidence type="ECO:0000256" key="16">
    <source>
        <dbReference type="SAM" id="MobiDB-lite"/>
    </source>
</evidence>
<evidence type="ECO:0000256" key="6">
    <source>
        <dbReference type="ARBA" id="ARBA00013185"/>
    </source>
</evidence>
<feature type="active site" description="Proton donor" evidence="13">
    <location>
        <position position="237"/>
    </location>
</feature>
<dbReference type="PATRIC" id="fig|1304275.5.peg.3804"/>
<feature type="region of interest" description="Disordered" evidence="16">
    <location>
        <begin position="46"/>
        <end position="69"/>
    </location>
</feature>
<dbReference type="GO" id="GO:0006006">
    <property type="term" value="P:glucose metabolic process"/>
    <property type="evidence" value="ECO:0007669"/>
    <property type="project" value="TreeGrafter"/>
</dbReference>
<evidence type="ECO:0000256" key="7">
    <source>
        <dbReference type="ARBA" id="ARBA00014165"/>
    </source>
</evidence>
<feature type="active site" description="Proton acceptor" evidence="13">
    <location>
        <position position="378"/>
    </location>
</feature>
<dbReference type="InterPro" id="IPR008183">
    <property type="entry name" value="Aldose_1/G6P_1-epimerase"/>
</dbReference>
<evidence type="ECO:0000256" key="12">
    <source>
        <dbReference type="PIRNR" id="PIRNR005096"/>
    </source>
</evidence>
<keyword evidence="11 12" id="KW-0119">Carbohydrate metabolism</keyword>
<name>A0A084IG69_SALHC</name>
<comment type="caution">
    <text evidence="17">The sequence shown here is derived from an EMBL/GenBank/DDBJ whole genome shotgun (WGS) entry which is preliminary data.</text>
</comment>
<dbReference type="EC" id="5.1.3.3" evidence="6 12"/>
<dbReference type="InterPro" id="IPR011013">
    <property type="entry name" value="Gal_mutarotase_sf_dom"/>
</dbReference>
<dbReference type="GO" id="GO:0004034">
    <property type="term" value="F:aldose 1-epimerase activity"/>
    <property type="evidence" value="ECO:0007669"/>
    <property type="project" value="UniProtKB-EC"/>
</dbReference>
<evidence type="ECO:0000256" key="9">
    <source>
        <dbReference type="ARBA" id="ARBA00022553"/>
    </source>
</evidence>
<accession>A0A084IG69</accession>
<feature type="binding site" evidence="15">
    <location>
        <begin position="237"/>
        <end position="239"/>
    </location>
    <ligand>
        <name>beta-D-galactose</name>
        <dbReference type="ChEBI" id="CHEBI:27667"/>
    </ligand>
</feature>
<evidence type="ECO:0000256" key="15">
    <source>
        <dbReference type="PIRSR" id="PIRSR005096-3"/>
    </source>
</evidence>
<dbReference type="PROSITE" id="PS00545">
    <property type="entry name" value="ALDOSE_1_EPIMERASE"/>
    <property type="match status" value="1"/>
</dbReference>
<evidence type="ECO:0000313" key="18">
    <source>
        <dbReference type="Proteomes" id="UP000028302"/>
    </source>
</evidence>
<comment type="catalytic activity">
    <reaction evidence="1 12">
        <text>alpha-D-glucose = beta-D-glucose</text>
        <dbReference type="Rhea" id="RHEA:10264"/>
        <dbReference type="ChEBI" id="CHEBI:15903"/>
        <dbReference type="ChEBI" id="CHEBI:17925"/>
        <dbReference type="EC" id="5.1.3.3"/>
    </reaction>
</comment>
<evidence type="ECO:0000256" key="8">
    <source>
        <dbReference type="ARBA" id="ARBA00022490"/>
    </source>
</evidence>
<keyword evidence="8" id="KW-0963">Cytoplasm</keyword>
<dbReference type="EMBL" id="APNK01000061">
    <property type="protein sequence ID" value="KEZ75703.1"/>
    <property type="molecule type" value="Genomic_DNA"/>
</dbReference>
<dbReference type="eggNOG" id="COG2017">
    <property type="taxonomic scope" value="Bacteria"/>
</dbReference>
<keyword evidence="18" id="KW-1185">Reference proteome</keyword>